<dbReference type="GO" id="GO:0004640">
    <property type="term" value="F:phosphoribosylanthranilate isomerase activity"/>
    <property type="evidence" value="ECO:0007669"/>
    <property type="project" value="UniProtKB-EC"/>
</dbReference>
<comment type="catalytic activity">
    <reaction evidence="1 9">
        <text>N-(5-phospho-beta-D-ribosyl)anthranilate = 1-(2-carboxyphenylamino)-1-deoxy-D-ribulose 5-phosphate</text>
        <dbReference type="Rhea" id="RHEA:21540"/>
        <dbReference type="ChEBI" id="CHEBI:18277"/>
        <dbReference type="ChEBI" id="CHEBI:58613"/>
        <dbReference type="EC" id="5.3.1.24"/>
    </reaction>
</comment>
<evidence type="ECO:0000256" key="1">
    <source>
        <dbReference type="ARBA" id="ARBA00001164"/>
    </source>
</evidence>
<dbReference type="InterPro" id="IPR013785">
    <property type="entry name" value="Aldolase_TIM"/>
</dbReference>
<evidence type="ECO:0000256" key="5">
    <source>
        <dbReference type="ARBA" id="ARBA00022605"/>
    </source>
</evidence>
<proteinExistence type="inferred from homology"/>
<comment type="similarity">
    <text evidence="9">Belongs to the TrpF family.</text>
</comment>
<sequence>MTKTKFKMCGLHSLEDVETAMGSRADYLGFVFAESKRKVTASQVKSWIETAEKGNKELVALFVNPSIEEIEAVLDEVPIDIIQLHGTESGSFLKTVQQRTGCLVWKALHHGEETISQLKEYKEADGIVIDTRVKGAWGGTGTSFDWEAVPFYKQAGCEYNLPLFIAGGINKDNIADLLSFSPYGVDISSGTERAGKKDPAIIQEIEKRLETHERNVSRS</sequence>
<dbReference type="PANTHER" id="PTHR42894:SF1">
    <property type="entry name" value="N-(5'-PHOSPHORIBOSYL)ANTHRANILATE ISOMERASE"/>
    <property type="match status" value="1"/>
</dbReference>
<keyword evidence="12" id="KW-1185">Reference proteome</keyword>
<keyword evidence="8 9" id="KW-0413">Isomerase</keyword>
<evidence type="ECO:0000256" key="9">
    <source>
        <dbReference type="HAMAP-Rule" id="MF_00135"/>
    </source>
</evidence>
<dbReference type="PANTHER" id="PTHR42894">
    <property type="entry name" value="N-(5'-PHOSPHORIBOSYL)ANTHRANILATE ISOMERASE"/>
    <property type="match status" value="1"/>
</dbReference>
<dbReference type="InterPro" id="IPR001240">
    <property type="entry name" value="PRAI_dom"/>
</dbReference>
<dbReference type="SUPFAM" id="SSF51366">
    <property type="entry name" value="Ribulose-phoshate binding barrel"/>
    <property type="match status" value="1"/>
</dbReference>
<protein>
    <recommendedName>
        <fullName evidence="4 9">N-(5'-phosphoribosyl)anthranilate isomerase</fullName>
        <shortName evidence="9">PRAI</shortName>
        <ecNumber evidence="3 9">5.3.1.24</ecNumber>
    </recommendedName>
</protein>
<name>A0ABW0YNZ6_9BACI</name>
<reference evidence="12" key="1">
    <citation type="journal article" date="2019" name="Int. J. Syst. Evol. Microbiol.">
        <title>The Global Catalogue of Microorganisms (GCM) 10K type strain sequencing project: providing services to taxonomists for standard genome sequencing and annotation.</title>
        <authorList>
            <consortium name="The Broad Institute Genomics Platform"/>
            <consortium name="The Broad Institute Genome Sequencing Center for Infectious Disease"/>
            <person name="Wu L."/>
            <person name="Ma J."/>
        </authorList>
    </citation>
    <scope>NUCLEOTIDE SEQUENCE [LARGE SCALE GENOMIC DNA]</scope>
    <source>
        <strain evidence="12">CECT 7184</strain>
    </source>
</reference>
<evidence type="ECO:0000259" key="10">
    <source>
        <dbReference type="Pfam" id="PF00697"/>
    </source>
</evidence>
<evidence type="ECO:0000313" key="11">
    <source>
        <dbReference type="EMBL" id="MFC5714228.1"/>
    </source>
</evidence>
<dbReference type="InterPro" id="IPR011060">
    <property type="entry name" value="RibuloseP-bd_barrel"/>
</dbReference>
<dbReference type="HAMAP" id="MF_00135">
    <property type="entry name" value="PRAI"/>
    <property type="match status" value="1"/>
</dbReference>
<evidence type="ECO:0000256" key="2">
    <source>
        <dbReference type="ARBA" id="ARBA00004664"/>
    </source>
</evidence>
<dbReference type="InterPro" id="IPR044643">
    <property type="entry name" value="TrpF_fam"/>
</dbReference>
<dbReference type="NCBIfam" id="NF002301">
    <property type="entry name" value="PRK01222.2-1"/>
    <property type="match status" value="1"/>
</dbReference>
<dbReference type="CDD" id="cd00405">
    <property type="entry name" value="PRAI"/>
    <property type="match status" value="1"/>
</dbReference>
<dbReference type="RefSeq" id="WP_385942840.1">
    <property type="nucleotide sequence ID" value="NZ_JBHSOZ010000010.1"/>
</dbReference>
<evidence type="ECO:0000256" key="3">
    <source>
        <dbReference type="ARBA" id="ARBA00012572"/>
    </source>
</evidence>
<evidence type="ECO:0000256" key="8">
    <source>
        <dbReference type="ARBA" id="ARBA00023235"/>
    </source>
</evidence>
<dbReference type="EMBL" id="JBHSOZ010000010">
    <property type="protein sequence ID" value="MFC5714228.1"/>
    <property type="molecule type" value="Genomic_DNA"/>
</dbReference>
<keyword evidence="7 9" id="KW-0057">Aromatic amino acid biosynthesis</keyword>
<gene>
    <name evidence="9" type="primary">trpF</name>
    <name evidence="11" type="ORF">ACFPU1_15870</name>
</gene>
<evidence type="ECO:0000313" key="12">
    <source>
        <dbReference type="Proteomes" id="UP001596142"/>
    </source>
</evidence>
<comment type="pathway">
    <text evidence="2 9">Amino-acid biosynthesis; L-tryptophan biosynthesis; L-tryptophan from chorismate: step 3/5.</text>
</comment>
<comment type="caution">
    <text evidence="11">The sequence shown here is derived from an EMBL/GenBank/DDBJ whole genome shotgun (WGS) entry which is preliminary data.</text>
</comment>
<organism evidence="11 12">
    <name type="scientific">Thalassorhabdus alkalitolerans</name>
    <dbReference type="NCBI Taxonomy" id="2282697"/>
    <lineage>
        <taxon>Bacteria</taxon>
        <taxon>Bacillati</taxon>
        <taxon>Bacillota</taxon>
        <taxon>Bacilli</taxon>
        <taxon>Bacillales</taxon>
        <taxon>Bacillaceae</taxon>
        <taxon>Thalassorhabdus</taxon>
    </lineage>
</organism>
<evidence type="ECO:0000256" key="4">
    <source>
        <dbReference type="ARBA" id="ARBA00022272"/>
    </source>
</evidence>
<keyword evidence="6 9" id="KW-0822">Tryptophan biosynthesis</keyword>
<feature type="domain" description="N-(5'phosphoribosyl) anthranilate isomerase (PRAI)" evidence="10">
    <location>
        <begin position="7"/>
        <end position="207"/>
    </location>
</feature>
<dbReference type="EC" id="5.3.1.24" evidence="3 9"/>
<evidence type="ECO:0000256" key="7">
    <source>
        <dbReference type="ARBA" id="ARBA00023141"/>
    </source>
</evidence>
<dbReference type="Proteomes" id="UP001596142">
    <property type="component" value="Unassembled WGS sequence"/>
</dbReference>
<accession>A0ABW0YNZ6</accession>
<dbReference type="Gene3D" id="3.20.20.70">
    <property type="entry name" value="Aldolase class I"/>
    <property type="match status" value="1"/>
</dbReference>
<keyword evidence="5 9" id="KW-0028">Amino-acid biosynthesis</keyword>
<evidence type="ECO:0000256" key="6">
    <source>
        <dbReference type="ARBA" id="ARBA00022822"/>
    </source>
</evidence>
<dbReference type="Pfam" id="PF00697">
    <property type="entry name" value="PRAI"/>
    <property type="match status" value="1"/>
</dbReference>